<sequence length="166" mass="19270">MKNLLTIFVLFLGLGLVNAQEKKPTKEETINFIERILNTSHNMNGPVSEFKINDNTLLYRVFDDSFLDQKVEYYGIYFEKINSVTIDPINYSNNNTRIKINFDYNGIRKSVKTKWFIEGLEDANHSEDNLNIISLAVPKIKAESIIKAFERLKEIAKEENKDPFAE</sequence>
<accession>A0A1M6U9G2</accession>
<evidence type="ECO:0000313" key="2">
    <source>
        <dbReference type="Proteomes" id="UP000184498"/>
    </source>
</evidence>
<dbReference type="Proteomes" id="UP000184498">
    <property type="component" value="Unassembled WGS sequence"/>
</dbReference>
<dbReference type="RefSeq" id="WP_072999984.1">
    <property type="nucleotide sequence ID" value="NZ_FRAM01000004.1"/>
</dbReference>
<dbReference type="OrthoDB" id="1143459at2"/>
<dbReference type="AlphaFoldDB" id="A0A1M6U9G2"/>
<evidence type="ECO:0000313" key="1">
    <source>
        <dbReference type="EMBL" id="SHK65813.1"/>
    </source>
</evidence>
<dbReference type="STRING" id="216903.SAMN05444371_3221"/>
<name>A0A1M6U9G2_9FLAO</name>
<keyword evidence="2" id="KW-1185">Reference proteome</keyword>
<organism evidence="1 2">
    <name type="scientific">Epilithonimonas mollis</name>
    <dbReference type="NCBI Taxonomy" id="216903"/>
    <lineage>
        <taxon>Bacteria</taxon>
        <taxon>Pseudomonadati</taxon>
        <taxon>Bacteroidota</taxon>
        <taxon>Flavobacteriia</taxon>
        <taxon>Flavobacteriales</taxon>
        <taxon>Weeksellaceae</taxon>
        <taxon>Chryseobacterium group</taxon>
        <taxon>Epilithonimonas</taxon>
    </lineage>
</organism>
<gene>
    <name evidence="1" type="ORF">SAMN05444371_3221</name>
</gene>
<dbReference type="EMBL" id="FRAM01000004">
    <property type="protein sequence ID" value="SHK65813.1"/>
    <property type="molecule type" value="Genomic_DNA"/>
</dbReference>
<reference evidence="2" key="1">
    <citation type="submission" date="2016-11" db="EMBL/GenBank/DDBJ databases">
        <authorList>
            <person name="Varghese N."/>
            <person name="Submissions S."/>
        </authorList>
    </citation>
    <scope>NUCLEOTIDE SEQUENCE [LARGE SCALE GENOMIC DNA]</scope>
    <source>
        <strain evidence="2">DSM 18016</strain>
    </source>
</reference>
<proteinExistence type="predicted"/>
<protein>
    <submittedName>
        <fullName evidence="1">Uncharacterized protein</fullName>
    </submittedName>
</protein>